<gene>
    <name evidence="2 3" type="primary">LOC127151227</name>
</gene>
<name>A0ABM3L9E3_CUCME</name>
<evidence type="ECO:0000313" key="3">
    <source>
        <dbReference type="RefSeq" id="XP_050946627.1"/>
    </source>
</evidence>
<dbReference type="RefSeq" id="XP_050946626.1">
    <property type="nucleotide sequence ID" value="XM_051090669.1"/>
</dbReference>
<dbReference type="Proteomes" id="UP001652600">
    <property type="component" value="Chromosome 10"/>
</dbReference>
<evidence type="ECO:0000313" key="2">
    <source>
        <dbReference type="RefSeq" id="XP_050946626.1"/>
    </source>
</evidence>
<dbReference type="GeneID" id="127151227"/>
<organism evidence="1 2">
    <name type="scientific">Cucumis melo</name>
    <name type="common">Muskmelon</name>
    <dbReference type="NCBI Taxonomy" id="3656"/>
    <lineage>
        <taxon>Eukaryota</taxon>
        <taxon>Viridiplantae</taxon>
        <taxon>Streptophyta</taxon>
        <taxon>Embryophyta</taxon>
        <taxon>Tracheophyta</taxon>
        <taxon>Spermatophyta</taxon>
        <taxon>Magnoliopsida</taxon>
        <taxon>eudicotyledons</taxon>
        <taxon>Gunneridae</taxon>
        <taxon>Pentapetalae</taxon>
        <taxon>rosids</taxon>
        <taxon>fabids</taxon>
        <taxon>Cucurbitales</taxon>
        <taxon>Cucurbitaceae</taxon>
        <taxon>Benincaseae</taxon>
        <taxon>Cucumis</taxon>
    </lineage>
</organism>
<accession>A0ABM3L9E3</accession>
<proteinExistence type="predicted"/>
<sequence length="129" mass="14553">MPSRVCLRSSGLLVARSASEATLNALTFSQILSETSSISDSLWSKVNEDIHGFINVGLKTWQAEHDLQRYRSTPKWKPVKGGGSMCKSTYKRYYIILILLLLAFQLKGEITELKAQNQEFQTQLIAMRA</sequence>
<reference evidence="2 3" key="1">
    <citation type="submission" date="2025-05" db="UniProtKB">
        <authorList>
            <consortium name="RefSeq"/>
        </authorList>
    </citation>
    <scope>IDENTIFICATION</scope>
    <source>
        <tissue evidence="2 3">Stem</tissue>
    </source>
</reference>
<evidence type="ECO:0000313" key="1">
    <source>
        <dbReference type="Proteomes" id="UP001652600"/>
    </source>
</evidence>
<dbReference type="RefSeq" id="XP_050946627.1">
    <property type="nucleotide sequence ID" value="XM_051090670.1"/>
</dbReference>
<protein>
    <submittedName>
        <fullName evidence="2 3">Uncharacterized protein LOC127151227 isoform X4</fullName>
    </submittedName>
</protein>
<keyword evidence="1" id="KW-1185">Reference proteome</keyword>